<dbReference type="AlphaFoldDB" id="A0A223NSM2"/>
<accession>A0A223NSM2</accession>
<evidence type="ECO:0000313" key="1">
    <source>
        <dbReference type="EMBL" id="ASU32905.1"/>
    </source>
</evidence>
<protein>
    <submittedName>
        <fullName evidence="1">Uncharacterized protein</fullName>
    </submittedName>
</protein>
<keyword evidence="2" id="KW-1185">Reference proteome</keyword>
<sequence length="37" mass="4137">MGLVPFVFCPKQGETNRTPSFLNPLPIGWQPDVFTDS</sequence>
<dbReference type="Proteomes" id="UP000215002">
    <property type="component" value="Chromosome"/>
</dbReference>
<reference evidence="1 2" key="1">
    <citation type="submission" date="2017-08" db="EMBL/GenBank/DDBJ databases">
        <title>Complete genome sequence of Mucilaginibacter sp. strain BJC16-A31.</title>
        <authorList>
            <consortium name="Henan University of Science and Technology"/>
            <person name="You X."/>
        </authorList>
    </citation>
    <scope>NUCLEOTIDE SEQUENCE [LARGE SCALE GENOMIC DNA]</scope>
    <source>
        <strain evidence="1 2">BJC16-A31</strain>
    </source>
</reference>
<dbReference type="KEGG" id="muc:MuYL_1005"/>
<organism evidence="1 2">
    <name type="scientific">Mucilaginibacter xinganensis</name>
    <dbReference type="NCBI Taxonomy" id="1234841"/>
    <lineage>
        <taxon>Bacteria</taxon>
        <taxon>Pseudomonadati</taxon>
        <taxon>Bacteroidota</taxon>
        <taxon>Sphingobacteriia</taxon>
        <taxon>Sphingobacteriales</taxon>
        <taxon>Sphingobacteriaceae</taxon>
        <taxon>Mucilaginibacter</taxon>
    </lineage>
</organism>
<proteinExistence type="predicted"/>
<gene>
    <name evidence="1" type="ORF">MuYL_1005</name>
</gene>
<dbReference type="EMBL" id="CP022743">
    <property type="protein sequence ID" value="ASU32905.1"/>
    <property type="molecule type" value="Genomic_DNA"/>
</dbReference>
<name>A0A223NSM2_9SPHI</name>
<evidence type="ECO:0000313" key="2">
    <source>
        <dbReference type="Proteomes" id="UP000215002"/>
    </source>
</evidence>